<dbReference type="InterPro" id="IPR028098">
    <property type="entry name" value="Glyco_trans_4-like_N"/>
</dbReference>
<dbReference type="Gene3D" id="3.40.50.2000">
    <property type="entry name" value="Glycogen Phosphorylase B"/>
    <property type="match status" value="1"/>
</dbReference>
<evidence type="ECO:0000259" key="1">
    <source>
        <dbReference type="Pfam" id="PF13439"/>
    </source>
</evidence>
<sequence>MPVTARLTPITSRQRAAIARASGPSQAKSCFNAAIERALGWWATSTIIAVSEGERRLIIKFGFVPADRIPVVENGVDEDLQCCCKERTHEGLDRKL</sequence>
<protein>
    <recommendedName>
        <fullName evidence="1">Glycosyltransferase subfamily 4-like N-terminal domain-containing protein</fullName>
    </recommendedName>
</protein>
<accession>A0A6J4L7Q9</accession>
<feature type="domain" description="Glycosyltransferase subfamily 4-like N-terminal" evidence="1">
    <location>
        <begin position="32"/>
        <end position="79"/>
    </location>
</feature>
<gene>
    <name evidence="2" type="ORF">AVDCRST_MAG93-5768</name>
</gene>
<organism evidence="2">
    <name type="scientific">uncultured Chloroflexia bacterium</name>
    <dbReference type="NCBI Taxonomy" id="1672391"/>
    <lineage>
        <taxon>Bacteria</taxon>
        <taxon>Bacillati</taxon>
        <taxon>Chloroflexota</taxon>
        <taxon>Chloroflexia</taxon>
        <taxon>environmental samples</taxon>
    </lineage>
</organism>
<reference evidence="2" key="1">
    <citation type="submission" date="2020-02" db="EMBL/GenBank/DDBJ databases">
        <authorList>
            <person name="Meier V. D."/>
        </authorList>
    </citation>
    <scope>NUCLEOTIDE SEQUENCE</scope>
    <source>
        <strain evidence="2">AVDCRST_MAG93</strain>
    </source>
</reference>
<evidence type="ECO:0000313" key="2">
    <source>
        <dbReference type="EMBL" id="CAA9321519.1"/>
    </source>
</evidence>
<dbReference type="Pfam" id="PF13439">
    <property type="entry name" value="Glyco_transf_4"/>
    <property type="match status" value="1"/>
</dbReference>
<name>A0A6J4L7Q9_9CHLR</name>
<dbReference type="SUPFAM" id="SSF53756">
    <property type="entry name" value="UDP-Glycosyltransferase/glycogen phosphorylase"/>
    <property type="match status" value="1"/>
</dbReference>
<dbReference type="AlphaFoldDB" id="A0A6J4L7Q9"/>
<proteinExistence type="predicted"/>
<dbReference type="EMBL" id="CADCTR010001945">
    <property type="protein sequence ID" value="CAA9321519.1"/>
    <property type="molecule type" value="Genomic_DNA"/>
</dbReference>